<keyword evidence="6" id="KW-1185">Reference proteome</keyword>
<feature type="binding site" evidence="3">
    <location>
        <position position="100"/>
    </location>
    <ligand>
        <name>S-adenosyl-L-methionine</name>
        <dbReference type="ChEBI" id="CHEBI:59789"/>
    </ligand>
</feature>
<dbReference type="InterPro" id="IPR029028">
    <property type="entry name" value="Alpha/beta_knot_MTases"/>
</dbReference>
<dbReference type="EMBL" id="SOAZ01000010">
    <property type="protein sequence ID" value="TDT60907.1"/>
    <property type="molecule type" value="Genomic_DNA"/>
</dbReference>
<dbReference type="RefSeq" id="WP_133628086.1">
    <property type="nucleotide sequence ID" value="NZ_SOAZ01000010.1"/>
</dbReference>
<evidence type="ECO:0000256" key="1">
    <source>
        <dbReference type="ARBA" id="ARBA00022603"/>
    </source>
</evidence>
<comment type="caution">
    <text evidence="5">The sequence shown here is derived from an EMBL/GenBank/DDBJ whole genome shotgun (WGS) entry which is preliminary data.</text>
</comment>
<dbReference type="Proteomes" id="UP000295325">
    <property type="component" value="Unassembled WGS sequence"/>
</dbReference>
<dbReference type="GO" id="GO:0008173">
    <property type="term" value="F:RNA methyltransferase activity"/>
    <property type="evidence" value="ECO:0007669"/>
    <property type="project" value="InterPro"/>
</dbReference>
<dbReference type="GO" id="GO:0001510">
    <property type="term" value="P:RNA methylation"/>
    <property type="evidence" value="ECO:0007669"/>
    <property type="project" value="InterPro"/>
</dbReference>
<dbReference type="PIRSF" id="PIRSF029256">
    <property type="entry name" value="SpoU_TrmH_prd"/>
    <property type="match status" value="1"/>
</dbReference>
<dbReference type="PANTHER" id="PTHR46429:SF1">
    <property type="entry name" value="23S RRNA (GUANOSINE-2'-O-)-METHYLTRANSFERASE RLMB"/>
    <property type="match status" value="1"/>
</dbReference>
<feature type="domain" description="tRNA/rRNA methyltransferase SpoU type" evidence="4">
    <location>
        <begin position="3"/>
        <end position="140"/>
    </location>
</feature>
<evidence type="ECO:0000313" key="5">
    <source>
        <dbReference type="EMBL" id="TDT60907.1"/>
    </source>
</evidence>
<sequence length="153" mass="17290">MEIILDNIKKPINVGVIIRLACATNSKIYFTGNSIKHTNRKARLSAVGYEEITEIEYVEDFEGLIKKLKSEDKQIIGTSPYAKYLYTEIDYTRPTVFVFGNEATGLSKGKMAMCDETVYIPMDKRVESLNLSTSAAVLLYEALRQRGFKMGNE</sequence>
<dbReference type="GO" id="GO:0005829">
    <property type="term" value="C:cytosol"/>
    <property type="evidence" value="ECO:0007669"/>
    <property type="project" value="TreeGrafter"/>
</dbReference>
<dbReference type="GO" id="GO:0006396">
    <property type="term" value="P:RNA processing"/>
    <property type="evidence" value="ECO:0007669"/>
    <property type="project" value="InterPro"/>
</dbReference>
<evidence type="ECO:0000313" key="6">
    <source>
        <dbReference type="Proteomes" id="UP000295325"/>
    </source>
</evidence>
<dbReference type="OrthoDB" id="9789043at2"/>
<dbReference type="InterPro" id="IPR029026">
    <property type="entry name" value="tRNA_m1G_MTases_N"/>
</dbReference>
<organism evidence="5 6">
    <name type="scientific">Fonticella tunisiensis</name>
    <dbReference type="NCBI Taxonomy" id="1096341"/>
    <lineage>
        <taxon>Bacteria</taxon>
        <taxon>Bacillati</taxon>
        <taxon>Bacillota</taxon>
        <taxon>Clostridia</taxon>
        <taxon>Eubacteriales</taxon>
        <taxon>Clostridiaceae</taxon>
        <taxon>Fonticella</taxon>
    </lineage>
</organism>
<keyword evidence="2" id="KW-0808">Transferase</keyword>
<proteinExistence type="predicted"/>
<dbReference type="Pfam" id="PF00588">
    <property type="entry name" value="SpoU_methylase"/>
    <property type="match status" value="1"/>
</dbReference>
<dbReference type="InterPro" id="IPR016914">
    <property type="entry name" value="TrmL"/>
</dbReference>
<feature type="binding site" evidence="3">
    <location>
        <position position="120"/>
    </location>
    <ligand>
        <name>S-adenosyl-L-methionine</name>
        <dbReference type="ChEBI" id="CHEBI:59789"/>
    </ligand>
</feature>
<evidence type="ECO:0000259" key="4">
    <source>
        <dbReference type="Pfam" id="PF00588"/>
    </source>
</evidence>
<evidence type="ECO:0000256" key="3">
    <source>
        <dbReference type="PIRSR" id="PIRSR029256-1"/>
    </source>
</evidence>
<gene>
    <name evidence="5" type="ORF">EDD71_11024</name>
</gene>
<name>A0A4V3ETA9_9CLOT</name>
<dbReference type="CDD" id="cd18095">
    <property type="entry name" value="SpoU-like_rRNA-MTase"/>
    <property type="match status" value="1"/>
</dbReference>
<evidence type="ECO:0000256" key="2">
    <source>
        <dbReference type="ARBA" id="ARBA00022679"/>
    </source>
</evidence>
<dbReference type="GO" id="GO:0003723">
    <property type="term" value="F:RNA binding"/>
    <property type="evidence" value="ECO:0007669"/>
    <property type="project" value="InterPro"/>
</dbReference>
<accession>A0A4V3ETA9</accession>
<dbReference type="SUPFAM" id="SSF75217">
    <property type="entry name" value="alpha/beta knot"/>
    <property type="match status" value="1"/>
</dbReference>
<keyword evidence="1 5" id="KW-0489">Methyltransferase</keyword>
<protein>
    <submittedName>
        <fullName evidence="5">SpoU rRNA methylase family protein</fullName>
    </submittedName>
</protein>
<reference evidence="5 6" key="1">
    <citation type="submission" date="2019-03" db="EMBL/GenBank/DDBJ databases">
        <title>Genomic Encyclopedia of Type Strains, Phase IV (KMG-IV): sequencing the most valuable type-strain genomes for metagenomic binning, comparative biology and taxonomic classification.</title>
        <authorList>
            <person name="Goeker M."/>
        </authorList>
    </citation>
    <scope>NUCLEOTIDE SEQUENCE [LARGE SCALE GENOMIC DNA]</scope>
    <source>
        <strain evidence="5 6">DSM 24455</strain>
    </source>
</reference>
<dbReference type="Gene3D" id="3.40.1280.10">
    <property type="match status" value="1"/>
</dbReference>
<dbReference type="InterPro" id="IPR004441">
    <property type="entry name" value="rRNA_MeTrfase_TrmH"/>
</dbReference>
<dbReference type="AlphaFoldDB" id="A0A4V3ETA9"/>
<dbReference type="InterPro" id="IPR001537">
    <property type="entry name" value="SpoU_MeTrfase"/>
</dbReference>
<dbReference type="PANTHER" id="PTHR46429">
    <property type="entry name" value="23S RRNA (GUANOSINE-2'-O-)-METHYLTRANSFERASE RLMB"/>
    <property type="match status" value="1"/>
</dbReference>
<feature type="binding site" evidence="3">
    <location>
        <position position="128"/>
    </location>
    <ligand>
        <name>S-adenosyl-L-methionine</name>
        <dbReference type="ChEBI" id="CHEBI:59789"/>
    </ligand>
</feature>
<keyword evidence="3" id="KW-0949">S-adenosyl-L-methionine</keyword>